<dbReference type="EMBL" id="JAICCE010000004">
    <property type="protein sequence ID" value="KAG9278783.1"/>
    <property type="molecule type" value="Genomic_DNA"/>
</dbReference>
<reference evidence="1 2" key="1">
    <citation type="submission" date="2021-07" db="EMBL/GenBank/DDBJ databases">
        <authorList>
            <person name="Imarazene B."/>
            <person name="Zahm M."/>
            <person name="Klopp C."/>
            <person name="Cabau C."/>
            <person name="Beille S."/>
            <person name="Jouanno E."/>
            <person name="Castinel A."/>
            <person name="Lluch J."/>
            <person name="Gil L."/>
            <person name="Kuchtly C."/>
            <person name="Lopez Roques C."/>
            <person name="Donnadieu C."/>
            <person name="Parrinello H."/>
            <person name="Journot L."/>
            <person name="Du K."/>
            <person name="Schartl M."/>
            <person name="Retaux S."/>
            <person name="Guiguen Y."/>
        </authorList>
    </citation>
    <scope>NUCLEOTIDE SEQUENCE [LARGE SCALE GENOMIC DNA]</scope>
    <source>
        <strain evidence="1">Pach_M1</strain>
        <tissue evidence="1">Testis</tissue>
    </source>
</reference>
<comment type="caution">
    <text evidence="1">The sequence shown here is derived from an EMBL/GenBank/DDBJ whole genome shotgun (WGS) entry which is preliminary data.</text>
</comment>
<accession>A0A8T2M387</accession>
<protein>
    <submittedName>
        <fullName evidence="1">Uncharacterized protein</fullName>
    </submittedName>
</protein>
<gene>
    <name evidence="1" type="ORF">AMEX_G6703</name>
</gene>
<name>A0A8T2M387_ASTMX</name>
<dbReference type="AlphaFoldDB" id="A0A8T2M387"/>
<evidence type="ECO:0000313" key="1">
    <source>
        <dbReference type="EMBL" id="KAG9278783.1"/>
    </source>
</evidence>
<proteinExistence type="predicted"/>
<dbReference type="Proteomes" id="UP000752171">
    <property type="component" value="Unassembled WGS sequence"/>
</dbReference>
<evidence type="ECO:0000313" key="2">
    <source>
        <dbReference type="Proteomes" id="UP000752171"/>
    </source>
</evidence>
<organism evidence="1 2">
    <name type="scientific">Astyanax mexicanus</name>
    <name type="common">Blind cave fish</name>
    <name type="synonym">Astyanax fasciatus mexicanus</name>
    <dbReference type="NCBI Taxonomy" id="7994"/>
    <lineage>
        <taxon>Eukaryota</taxon>
        <taxon>Metazoa</taxon>
        <taxon>Chordata</taxon>
        <taxon>Craniata</taxon>
        <taxon>Vertebrata</taxon>
        <taxon>Euteleostomi</taxon>
        <taxon>Actinopterygii</taxon>
        <taxon>Neopterygii</taxon>
        <taxon>Teleostei</taxon>
        <taxon>Ostariophysi</taxon>
        <taxon>Characiformes</taxon>
        <taxon>Characoidei</taxon>
        <taxon>Acestrorhamphidae</taxon>
        <taxon>Acestrorhamphinae</taxon>
        <taxon>Astyanax</taxon>
    </lineage>
</organism>
<sequence length="84" mass="9210">MKVGQNEIFDNQLKPLLQSQFLQHWNEDSYSQQEMQGLDTAATAPRGPGGRILGYRLSSVLLAEVGSTCGCPLALGMLGRQERC</sequence>